<dbReference type="PANTHER" id="PTHR35604">
    <property type="entry name" value="TRANSPOSASE INSH FOR INSERTION SEQUENCE ELEMENT IS5A-RELATED"/>
    <property type="match status" value="1"/>
</dbReference>
<dbReference type="Pfam" id="PF13751">
    <property type="entry name" value="DDE_Tnp_1_6"/>
    <property type="match status" value="1"/>
</dbReference>
<organism evidence="3 4">
    <name type="scientific">Methylobacterium aquaticum</name>
    <dbReference type="NCBI Taxonomy" id="270351"/>
    <lineage>
        <taxon>Bacteria</taxon>
        <taxon>Pseudomonadati</taxon>
        <taxon>Pseudomonadota</taxon>
        <taxon>Alphaproteobacteria</taxon>
        <taxon>Hyphomicrobiales</taxon>
        <taxon>Methylobacteriaceae</taxon>
        <taxon>Methylobacterium</taxon>
    </lineage>
</organism>
<feature type="domain" description="Transposase InsH N-terminal" evidence="1">
    <location>
        <begin position="100"/>
        <end position="151"/>
    </location>
</feature>
<feature type="domain" description="Transposase DDE" evidence="2">
    <location>
        <begin position="448"/>
        <end position="574"/>
    </location>
</feature>
<dbReference type="InterPro" id="IPR025668">
    <property type="entry name" value="Tnp_DDE_dom"/>
</dbReference>
<dbReference type="Pfam" id="PF05598">
    <property type="entry name" value="DUF772"/>
    <property type="match status" value="1"/>
</dbReference>
<evidence type="ECO:0000313" key="4">
    <source>
        <dbReference type="Proteomes" id="UP000061432"/>
    </source>
</evidence>
<proteinExistence type="predicted"/>
<sequence length="595" mass="65225">MSHRRVPYFSFSSCVRISLQVSTTLRWFAAAAISQTQPLPTSGSKGNNCGMPLVRRSFQSRGHSGRPCTHRWASVRTRASRMAAGRRRSNSGSPGGLLPLIGFHCMQFREGLSDRRAADAVRGRIDWKYLLALDLADAGFDFSVLCEFRARLLEHEAGERLLTRLLDVARAGGLLKARGRQRTDSTHVLAAIRTLNRLELLAETLRAALNAVASAAPAWLGSIVPADWHERYDRRVEDADLPGPGPKRDALIAQVGADGFHLLDALDKPDAPQSARDPAAVAVLHRVWGRHFVRGGSGPQGNPTSKVRLLPLQNRGPGDRIQSPYDAEARYRTKRNTGWIGYMVHLTETCDAGAPHLIVHADTTAATVHEIMRVEAIHAALAAKGLIPSEHLADAAYISAAQLAAARERHGIDLIGPPRPQSTWQYKTAGGFTNADFDVDWDDHVVRCPAGHRSTAWHEFTRRYYGEARGRRIRVCFDAALCAPCSSRARCTSARAQGRQLTLHPRAEHEALAAVRVRQAGETEHLYAQRRGVEGTIAQAVGAFGLRRCRYRGLARAGLQSLATAAALNFDRLAAWFARRPLATTRTSRIATLAA</sequence>
<dbReference type="NCBIfam" id="NF033551">
    <property type="entry name" value="transpos_IS1182"/>
    <property type="match status" value="1"/>
</dbReference>
<evidence type="ECO:0000313" key="3">
    <source>
        <dbReference type="EMBL" id="BAR47314.1"/>
    </source>
</evidence>
<accession>A0A1Y0ZIW9</accession>
<name>A0A1Y0ZIW9_9HYPH</name>
<dbReference type="KEGG" id="maqu:Maq22A_1p38430"/>
<dbReference type="InterPro" id="IPR047629">
    <property type="entry name" value="IS1182_transpos"/>
</dbReference>
<reference evidence="3 4" key="1">
    <citation type="journal article" date="2015" name="Genome Announc.">
        <title>Complete Genome Sequence of Methylobacterium aquaticum Strain 22A, Isolated from Racomitrium japonicum Moss.</title>
        <authorList>
            <person name="Tani A."/>
            <person name="Ogura Y."/>
            <person name="Hayashi T."/>
            <person name="Kimbara K."/>
        </authorList>
    </citation>
    <scope>NUCLEOTIDE SEQUENCE [LARGE SCALE GENOMIC DNA]</scope>
    <source>
        <strain evidence="3 4">MA-22A</strain>
        <plasmid evidence="4">Plasmid pMaq22A_1p DNA</plasmid>
    </source>
</reference>
<protein>
    <submittedName>
        <fullName evidence="3">Transposase and inactivated derivatives</fullName>
    </submittedName>
</protein>
<keyword evidence="3" id="KW-0614">Plasmid</keyword>
<reference evidence="4" key="2">
    <citation type="submission" date="2015-01" db="EMBL/GenBank/DDBJ databases">
        <title>Complete genome sequence of Methylobacterium aquaticum strain 22A.</title>
        <authorList>
            <person name="Tani A."/>
            <person name="Ogura Y."/>
            <person name="Hayashi T."/>
        </authorList>
    </citation>
    <scope>NUCLEOTIDE SEQUENCE [LARGE SCALE GENOMIC DNA]</scope>
    <source>
        <strain evidence="4">MA-22A</strain>
        <plasmid evidence="4">Plasmid pMaq22A_1p DNA</plasmid>
    </source>
</reference>
<dbReference type="InterPro" id="IPR008490">
    <property type="entry name" value="Transposase_InsH_N"/>
</dbReference>
<dbReference type="Proteomes" id="UP000061432">
    <property type="component" value="Plasmid pMaq22A_1p"/>
</dbReference>
<evidence type="ECO:0000259" key="1">
    <source>
        <dbReference type="Pfam" id="PF05598"/>
    </source>
</evidence>
<gene>
    <name evidence="3" type="ORF">Maq22A_1p38430</name>
</gene>
<evidence type="ECO:0000259" key="2">
    <source>
        <dbReference type="Pfam" id="PF13751"/>
    </source>
</evidence>
<dbReference type="AlphaFoldDB" id="A0A1Y0ZIW9"/>
<dbReference type="EMBL" id="AP014705">
    <property type="protein sequence ID" value="BAR47314.1"/>
    <property type="molecule type" value="Genomic_DNA"/>
</dbReference>
<dbReference type="PANTHER" id="PTHR35604:SF2">
    <property type="entry name" value="TRANSPOSASE INSH FOR INSERTION SEQUENCE ELEMENT IS5A-RELATED"/>
    <property type="match status" value="1"/>
</dbReference>
<geneLocation type="plasmid" evidence="4">
    <name>pMaq22A_1p DNA</name>
</geneLocation>